<accession>A0A381YDC8</accession>
<dbReference type="AlphaFoldDB" id="A0A381YDC8"/>
<evidence type="ECO:0000313" key="1">
    <source>
        <dbReference type="EMBL" id="SVA75038.1"/>
    </source>
</evidence>
<proteinExistence type="predicted"/>
<organism evidence="1">
    <name type="scientific">marine metagenome</name>
    <dbReference type="NCBI Taxonomy" id="408172"/>
    <lineage>
        <taxon>unclassified sequences</taxon>
        <taxon>metagenomes</taxon>
        <taxon>ecological metagenomes</taxon>
    </lineage>
</organism>
<protein>
    <submittedName>
        <fullName evidence="1">Uncharacterized protein</fullName>
    </submittedName>
</protein>
<gene>
    <name evidence="1" type="ORF">METZ01_LOCUS127892</name>
</gene>
<name>A0A381YDC8_9ZZZZ</name>
<reference evidence="1" key="1">
    <citation type="submission" date="2018-05" db="EMBL/GenBank/DDBJ databases">
        <authorList>
            <person name="Lanie J.A."/>
            <person name="Ng W.-L."/>
            <person name="Kazmierczak K.M."/>
            <person name="Andrzejewski T.M."/>
            <person name="Davidsen T.M."/>
            <person name="Wayne K.J."/>
            <person name="Tettelin H."/>
            <person name="Glass J.I."/>
            <person name="Rusch D."/>
            <person name="Podicherti R."/>
            <person name="Tsui H.-C.T."/>
            <person name="Winkler M.E."/>
        </authorList>
    </citation>
    <scope>NUCLEOTIDE SEQUENCE</scope>
</reference>
<sequence>MENEKNKKQNSAVIVLHFTITE</sequence>
<dbReference type="EMBL" id="UINC01017968">
    <property type="protein sequence ID" value="SVA75038.1"/>
    <property type="molecule type" value="Genomic_DNA"/>
</dbReference>